<dbReference type="InterPro" id="IPR016135">
    <property type="entry name" value="UBQ-conjugating_enzyme/RWD"/>
</dbReference>
<dbReference type="GO" id="GO:0061630">
    <property type="term" value="F:ubiquitin protein ligase activity"/>
    <property type="evidence" value="ECO:0007669"/>
    <property type="project" value="TreeGrafter"/>
</dbReference>
<organism evidence="4 5">
    <name type="scientific">Aphanomyces stellatus</name>
    <dbReference type="NCBI Taxonomy" id="120398"/>
    <lineage>
        <taxon>Eukaryota</taxon>
        <taxon>Sar</taxon>
        <taxon>Stramenopiles</taxon>
        <taxon>Oomycota</taxon>
        <taxon>Saprolegniomycetes</taxon>
        <taxon>Saprolegniales</taxon>
        <taxon>Verrucalvaceae</taxon>
        <taxon>Aphanomyces</taxon>
    </lineage>
</organism>
<dbReference type="GO" id="GO:0008270">
    <property type="term" value="F:zinc ion binding"/>
    <property type="evidence" value="ECO:0007669"/>
    <property type="project" value="UniProtKB-KW"/>
</dbReference>
<dbReference type="EMBL" id="CAADRA010005157">
    <property type="protein sequence ID" value="VFT86212.1"/>
    <property type="molecule type" value="Genomic_DNA"/>
</dbReference>
<reference evidence="3" key="2">
    <citation type="submission" date="2019-06" db="EMBL/GenBank/DDBJ databases">
        <title>Genomics analysis of Aphanomyces spp. identifies a new class of oomycete effector associated with host adaptation.</title>
        <authorList>
            <person name="Gaulin E."/>
        </authorList>
    </citation>
    <scope>NUCLEOTIDE SEQUENCE</scope>
    <source>
        <strain evidence="3">CBS 578.67</strain>
    </source>
</reference>
<dbReference type="InterPro" id="IPR043003">
    <property type="entry name" value="FANCL_d3_sf"/>
</dbReference>
<dbReference type="InterPro" id="IPR043898">
    <property type="entry name" value="FANCL_d2"/>
</dbReference>
<evidence type="ECO:0000313" key="4">
    <source>
        <dbReference type="EMBL" id="VFT86212.1"/>
    </source>
</evidence>
<dbReference type="Pfam" id="PF11793">
    <property type="entry name" value="FANCL_C"/>
    <property type="match status" value="1"/>
</dbReference>
<dbReference type="InterPro" id="IPR026848">
    <property type="entry name" value="Fancl"/>
</dbReference>
<dbReference type="Gene3D" id="3.30.40.10">
    <property type="entry name" value="Zinc/RING finger domain, C3HC4 (zinc finger)"/>
    <property type="match status" value="1"/>
</dbReference>
<dbReference type="Gene3D" id="3.10.110.20">
    <property type="entry name" value="RWD domain-like"/>
    <property type="match status" value="1"/>
</dbReference>
<dbReference type="Pfam" id="PF18891">
    <property type="entry name" value="FANCL_d3"/>
    <property type="match status" value="1"/>
</dbReference>
<keyword evidence="1" id="KW-0863">Zinc-finger</keyword>
<dbReference type="Pfam" id="PF18890">
    <property type="entry name" value="FANCL_d2"/>
    <property type="match status" value="1"/>
</dbReference>
<gene>
    <name evidence="4" type="primary">Aste57867_9330</name>
    <name evidence="3" type="ORF">As57867_009294</name>
    <name evidence="4" type="ORF">ASTE57867_9330</name>
</gene>
<dbReference type="GO" id="GO:0036297">
    <property type="term" value="P:interstrand cross-link repair"/>
    <property type="evidence" value="ECO:0007669"/>
    <property type="project" value="InterPro"/>
</dbReference>
<dbReference type="CDD" id="cd23832">
    <property type="entry name" value="DRWD-C_FANCL"/>
    <property type="match status" value="1"/>
</dbReference>
<dbReference type="CDD" id="cd16490">
    <property type="entry name" value="RING-CH-C4HC3_FANCL"/>
    <property type="match status" value="1"/>
</dbReference>
<keyword evidence="1" id="KW-0479">Metal-binding</keyword>
<dbReference type="CDD" id="cd23786">
    <property type="entry name" value="ELF_FANCL"/>
    <property type="match status" value="1"/>
</dbReference>
<dbReference type="Proteomes" id="UP000332933">
    <property type="component" value="Unassembled WGS sequence"/>
</dbReference>
<reference evidence="4 5" key="1">
    <citation type="submission" date="2019-03" db="EMBL/GenBank/DDBJ databases">
        <authorList>
            <person name="Gaulin E."/>
            <person name="Dumas B."/>
        </authorList>
    </citation>
    <scope>NUCLEOTIDE SEQUENCE [LARGE SCALE GENOMIC DNA]</scope>
    <source>
        <strain evidence="4">CBS 568.67</strain>
    </source>
</reference>
<proteinExistence type="predicted"/>
<dbReference type="PANTHER" id="PTHR13206">
    <property type="entry name" value="UBIQUITIN LIGASE PROTEIN PHF9 FANCONI ANEMIA GROUP L PROTEIN"/>
    <property type="match status" value="1"/>
</dbReference>
<dbReference type="SMART" id="SM01197">
    <property type="entry name" value="FANCL_C"/>
    <property type="match status" value="1"/>
</dbReference>
<accession>A0A485KMP3</accession>
<dbReference type="PROSITE" id="PS50089">
    <property type="entry name" value="ZF_RING_2"/>
    <property type="match status" value="1"/>
</dbReference>
<dbReference type="Gene3D" id="3.10.110.10">
    <property type="entry name" value="Ubiquitin Conjugating Enzyme"/>
    <property type="match status" value="1"/>
</dbReference>
<dbReference type="GO" id="GO:0043240">
    <property type="term" value="C:Fanconi anaemia nuclear complex"/>
    <property type="evidence" value="ECO:0007669"/>
    <property type="project" value="InterPro"/>
</dbReference>
<sequence length="377" mass="42106">MEGVLLPETIKCANYRGFIAVGKRQFMIRVTNTKLKPDSVDVSLSRAGLEAEAELATLLQPYIGVLTRRLQQSPSIESFLTELHDLLESIFRGASHALVEAPPLAYYETLLDDVSKLGWDRVVEINTDDKGHWNGLHVRVSDSSGRAHVVSFLMDVNYPTSPPVCGVDAPEPLPPLQWGAPHPSLQHAIDQIHVHLEKFQDFWAVMDDIDKKCCVLEPERPTRGCKRRRLAIQPAISLQFEVLDPLLPRAIVDVVWFGRDAAVHPLRETMYANLAKWNATDKLRKNLERVLNVRFPSPKSAAAAADLAIECGICYAHRLDGRIPDRVCDSANCARGFHDTCLLEWLQSIPTSRKSFGTIFGSCPYCRAPISSKSTHI</sequence>
<dbReference type="CDD" id="cd23831">
    <property type="entry name" value="DRWD-N_FANCL"/>
    <property type="match status" value="1"/>
</dbReference>
<evidence type="ECO:0000313" key="5">
    <source>
        <dbReference type="Proteomes" id="UP000332933"/>
    </source>
</evidence>
<dbReference type="EMBL" id="VJMH01005136">
    <property type="protein sequence ID" value="KAF0700142.1"/>
    <property type="molecule type" value="Genomic_DNA"/>
</dbReference>
<evidence type="ECO:0000256" key="1">
    <source>
        <dbReference type="PROSITE-ProRule" id="PRU00175"/>
    </source>
</evidence>
<dbReference type="InterPro" id="IPR001841">
    <property type="entry name" value="Znf_RING"/>
</dbReference>
<dbReference type="InterPro" id="IPR019162">
    <property type="entry name" value="FancL_WD-rpt_cont_dom"/>
</dbReference>
<dbReference type="SUPFAM" id="SSF57850">
    <property type="entry name" value="RING/U-box"/>
    <property type="match status" value="1"/>
</dbReference>
<dbReference type="PANTHER" id="PTHR13206:SF0">
    <property type="entry name" value="E3 UBIQUITIN-PROTEIN LIGASE FANCL"/>
    <property type="match status" value="1"/>
</dbReference>
<keyword evidence="5" id="KW-1185">Reference proteome</keyword>
<name>A0A485KMP3_9STRA</name>
<protein>
    <submittedName>
        <fullName evidence="4">Aste57867_9330 protein</fullName>
    </submittedName>
</protein>
<keyword evidence="1" id="KW-0862">Zinc</keyword>
<dbReference type="InterPro" id="IPR026850">
    <property type="entry name" value="FANCL_C"/>
</dbReference>
<dbReference type="OrthoDB" id="10263265at2759"/>
<dbReference type="Pfam" id="PF09765">
    <property type="entry name" value="FANCL_d1"/>
    <property type="match status" value="1"/>
</dbReference>
<feature type="domain" description="RING-type" evidence="2">
    <location>
        <begin position="311"/>
        <end position="367"/>
    </location>
</feature>
<dbReference type="AlphaFoldDB" id="A0A485KMP3"/>
<evidence type="ECO:0000259" key="2">
    <source>
        <dbReference type="PROSITE" id="PS50089"/>
    </source>
</evidence>
<dbReference type="GO" id="GO:0006513">
    <property type="term" value="P:protein monoubiquitination"/>
    <property type="evidence" value="ECO:0007669"/>
    <property type="project" value="TreeGrafter"/>
</dbReference>
<dbReference type="InterPro" id="IPR044037">
    <property type="entry name" value="FANCL_d3"/>
</dbReference>
<dbReference type="InterPro" id="IPR013083">
    <property type="entry name" value="Znf_RING/FYVE/PHD"/>
</dbReference>
<evidence type="ECO:0000313" key="3">
    <source>
        <dbReference type="EMBL" id="KAF0700142.1"/>
    </source>
</evidence>